<evidence type="ECO:0000256" key="2">
    <source>
        <dbReference type="ARBA" id="ARBA00022771"/>
    </source>
</evidence>
<dbReference type="PANTHER" id="PTHR13510:SF44">
    <property type="entry name" value="RABENOSYN-5"/>
    <property type="match status" value="1"/>
</dbReference>
<evidence type="ECO:0000313" key="7">
    <source>
        <dbReference type="Proteomes" id="UP000481153"/>
    </source>
</evidence>
<dbReference type="InterPro" id="IPR052727">
    <property type="entry name" value="Rab4/Rab5_effector"/>
</dbReference>
<dbReference type="InterPro" id="IPR011011">
    <property type="entry name" value="Znf_FYVE_PHD"/>
</dbReference>
<dbReference type="AlphaFoldDB" id="A0A6G0XN92"/>
<dbReference type="Proteomes" id="UP000481153">
    <property type="component" value="Unassembled WGS sequence"/>
</dbReference>
<dbReference type="GO" id="GO:0008270">
    <property type="term" value="F:zinc ion binding"/>
    <property type="evidence" value="ECO:0007669"/>
    <property type="project" value="UniProtKB-KW"/>
</dbReference>
<name>A0A6G0XN92_9STRA</name>
<dbReference type="InterPro" id="IPR013083">
    <property type="entry name" value="Znf_RING/FYVE/PHD"/>
</dbReference>
<dbReference type="EMBL" id="VJMJ01000036">
    <property type="protein sequence ID" value="KAF0741678.1"/>
    <property type="molecule type" value="Genomic_DNA"/>
</dbReference>
<dbReference type="SUPFAM" id="SSF55961">
    <property type="entry name" value="Bet v1-like"/>
    <property type="match status" value="1"/>
</dbReference>
<sequence length="296" mass="33320">MILRVPVADDFFKCAPLTPDQVEHFRQYGYESAHDLVEYTQLTDGRIEWVLHTKLTASSGRSTQIYKAKEDGLPMYCAQTEVEATLDDMIAIFLTTNTQDAREANAAIFPDVPDIFRLYNITLPTPEKPHFCQPSTGVSYRHPCGHQEECLINGKRAWIRVLKHVEVDACPSLEENYNIIRGYHLHAGHMYIESDRPGFLKVIELMHCRAGGSLSGALGEFMAAKTLEIRYSAMNATQKQVNAFKLRKLVFLPVQALVPKSSRSKCAVCLKKFGALTSRSRCRRCGEVVCRKACSS</sequence>
<proteinExistence type="predicted"/>
<keyword evidence="1" id="KW-0479">Metal-binding</keyword>
<keyword evidence="2 4" id="KW-0863">Zinc-finger</keyword>
<accession>A0A6G0XN92</accession>
<gene>
    <name evidence="6" type="ORF">Ae201684_003348</name>
</gene>
<keyword evidence="7" id="KW-1185">Reference proteome</keyword>
<dbReference type="PANTHER" id="PTHR13510">
    <property type="entry name" value="FYVE-FINGER-CONTAINING RAB5 EFFECTOR PROTEIN RABENOSYN-5-RELATED"/>
    <property type="match status" value="1"/>
</dbReference>
<protein>
    <recommendedName>
        <fullName evidence="5">FYVE-type domain-containing protein</fullName>
    </recommendedName>
</protein>
<dbReference type="VEuPathDB" id="FungiDB:AeMF1_017667"/>
<evidence type="ECO:0000256" key="4">
    <source>
        <dbReference type="PROSITE-ProRule" id="PRU00091"/>
    </source>
</evidence>
<keyword evidence="3" id="KW-0862">Zinc</keyword>
<dbReference type="Gene3D" id="3.30.40.10">
    <property type="entry name" value="Zinc/RING finger domain, C3HC4 (zinc finger)"/>
    <property type="match status" value="1"/>
</dbReference>
<dbReference type="PROSITE" id="PS50178">
    <property type="entry name" value="ZF_FYVE"/>
    <property type="match status" value="1"/>
</dbReference>
<feature type="domain" description="FYVE-type" evidence="5">
    <location>
        <begin position="260"/>
        <end position="296"/>
    </location>
</feature>
<evidence type="ECO:0000259" key="5">
    <source>
        <dbReference type="PROSITE" id="PS50178"/>
    </source>
</evidence>
<dbReference type="InterPro" id="IPR017455">
    <property type="entry name" value="Znf_FYVE-rel"/>
</dbReference>
<evidence type="ECO:0000313" key="6">
    <source>
        <dbReference type="EMBL" id="KAF0741678.1"/>
    </source>
</evidence>
<evidence type="ECO:0000256" key="3">
    <source>
        <dbReference type="ARBA" id="ARBA00022833"/>
    </source>
</evidence>
<reference evidence="6 7" key="1">
    <citation type="submission" date="2019-07" db="EMBL/GenBank/DDBJ databases">
        <title>Genomics analysis of Aphanomyces spp. identifies a new class of oomycete effector associated with host adaptation.</title>
        <authorList>
            <person name="Gaulin E."/>
        </authorList>
    </citation>
    <scope>NUCLEOTIDE SEQUENCE [LARGE SCALE GENOMIC DNA]</scope>
    <source>
        <strain evidence="6 7">ATCC 201684</strain>
    </source>
</reference>
<evidence type="ECO:0000256" key="1">
    <source>
        <dbReference type="ARBA" id="ARBA00022723"/>
    </source>
</evidence>
<comment type="caution">
    <text evidence="6">The sequence shown here is derived from an EMBL/GenBank/DDBJ whole genome shotgun (WGS) entry which is preliminary data.</text>
</comment>
<organism evidence="6 7">
    <name type="scientific">Aphanomyces euteiches</name>
    <dbReference type="NCBI Taxonomy" id="100861"/>
    <lineage>
        <taxon>Eukaryota</taxon>
        <taxon>Sar</taxon>
        <taxon>Stramenopiles</taxon>
        <taxon>Oomycota</taxon>
        <taxon>Saprolegniomycetes</taxon>
        <taxon>Saprolegniales</taxon>
        <taxon>Verrucalvaceae</taxon>
        <taxon>Aphanomyces</taxon>
    </lineage>
</organism>
<dbReference type="SUPFAM" id="SSF57903">
    <property type="entry name" value="FYVE/PHD zinc finger"/>
    <property type="match status" value="1"/>
</dbReference>